<comment type="similarity">
    <text evidence="2 6">Belongs to the clathrin light chain family.</text>
</comment>
<name>A0AAN8PXS2_PATCE</name>
<dbReference type="GO" id="GO:0030130">
    <property type="term" value="C:clathrin coat of trans-Golgi network vesicle"/>
    <property type="evidence" value="ECO:0007669"/>
    <property type="project" value="InterPro"/>
</dbReference>
<dbReference type="Proteomes" id="UP001347796">
    <property type="component" value="Unassembled WGS sequence"/>
</dbReference>
<dbReference type="EMBL" id="JAZGQO010000003">
    <property type="protein sequence ID" value="KAK6188814.1"/>
    <property type="molecule type" value="Genomic_DNA"/>
</dbReference>
<keyword evidence="5 6" id="KW-0968">Cytoplasmic vesicle</keyword>
<dbReference type="GO" id="GO:0072583">
    <property type="term" value="P:clathrin-dependent endocytosis"/>
    <property type="evidence" value="ECO:0007669"/>
    <property type="project" value="TreeGrafter"/>
</dbReference>
<comment type="subcellular location">
    <subcellularLocation>
        <location evidence="1 6">Cytoplasmic vesicle membrane</location>
        <topology evidence="1 6">Peripheral membrane protein</topology>
        <orientation evidence="1 6">Cytoplasmic side</orientation>
    </subcellularLocation>
    <subcellularLocation>
        <location evidence="6">Membrane</location>
        <location evidence="6">Coated pit</location>
        <topology evidence="6">Peripheral membrane protein</topology>
        <orientation evidence="6">Cytoplasmic side</orientation>
    </subcellularLocation>
    <text evidence="6">Cytoplasmic face of coated pits and vesicles.</text>
</comment>
<reference evidence="8 9" key="1">
    <citation type="submission" date="2024-01" db="EMBL/GenBank/DDBJ databases">
        <title>The genome of the rayed Mediterranean limpet Patella caerulea (Linnaeus, 1758).</title>
        <authorList>
            <person name="Anh-Thu Weber A."/>
            <person name="Halstead-Nussloch G."/>
        </authorList>
    </citation>
    <scope>NUCLEOTIDE SEQUENCE [LARGE SCALE GENOMIC DNA]</scope>
    <source>
        <strain evidence="8">AATW-2023a</strain>
        <tissue evidence="8">Whole specimen</tissue>
    </source>
</reference>
<evidence type="ECO:0000256" key="5">
    <source>
        <dbReference type="ARBA" id="ARBA00023329"/>
    </source>
</evidence>
<dbReference type="Pfam" id="PF01086">
    <property type="entry name" value="Clathrin_lg_ch"/>
    <property type="match status" value="1"/>
</dbReference>
<evidence type="ECO:0000256" key="2">
    <source>
        <dbReference type="ARBA" id="ARBA00005263"/>
    </source>
</evidence>
<dbReference type="GO" id="GO:0099631">
    <property type="term" value="C:postsynaptic endocytic zone cytoplasmic component"/>
    <property type="evidence" value="ECO:0007669"/>
    <property type="project" value="TreeGrafter"/>
</dbReference>
<keyword evidence="3 6" id="KW-0472">Membrane</keyword>
<feature type="region of interest" description="Disordered" evidence="7">
    <location>
        <begin position="88"/>
        <end position="111"/>
    </location>
</feature>
<evidence type="ECO:0000256" key="6">
    <source>
        <dbReference type="RuleBase" id="RU363137"/>
    </source>
</evidence>
<sequence>MEDDPAADFLAREQSELAGLEDDNPTDSSVPQDDGFGAFGDEIPVASQDDFGGGLDEFEGGSTDGQFEVSSSLDQSVGLLDMGDVSNQSNGLLDMGDVSNQSNGLLDMDGGTGLSDEFVAAPVQSNGPSDSYSAISQQDTIRIEPEKIRLWREEQKDRLEKKDINESKKKEEWESIAKKELEDWYKHHSEQLSKTRENNLAAEKAFIKERDESVPGHEWEKICRLCEFNPKHAKSTKDVTRMRSILLQLKQTPLIR</sequence>
<dbReference type="GO" id="GO:0030132">
    <property type="term" value="C:clathrin coat of coated pit"/>
    <property type="evidence" value="ECO:0007669"/>
    <property type="project" value="InterPro"/>
</dbReference>
<evidence type="ECO:0000313" key="8">
    <source>
        <dbReference type="EMBL" id="KAK6188814.1"/>
    </source>
</evidence>
<dbReference type="PANTHER" id="PTHR10639:SF7">
    <property type="entry name" value="CLATHRIN LIGHT CHAIN"/>
    <property type="match status" value="1"/>
</dbReference>
<evidence type="ECO:0000256" key="4">
    <source>
        <dbReference type="ARBA" id="ARBA00023176"/>
    </source>
</evidence>
<evidence type="ECO:0000256" key="7">
    <source>
        <dbReference type="SAM" id="MobiDB-lite"/>
    </source>
</evidence>
<organism evidence="8 9">
    <name type="scientific">Patella caerulea</name>
    <name type="common">Rayed Mediterranean limpet</name>
    <dbReference type="NCBI Taxonomy" id="87958"/>
    <lineage>
        <taxon>Eukaryota</taxon>
        <taxon>Metazoa</taxon>
        <taxon>Spiralia</taxon>
        <taxon>Lophotrochozoa</taxon>
        <taxon>Mollusca</taxon>
        <taxon>Gastropoda</taxon>
        <taxon>Patellogastropoda</taxon>
        <taxon>Patelloidea</taxon>
        <taxon>Patellidae</taxon>
        <taxon>Patella</taxon>
    </lineage>
</organism>
<dbReference type="PANTHER" id="PTHR10639">
    <property type="entry name" value="CLATHRIN LIGHT CHAIN"/>
    <property type="match status" value="1"/>
</dbReference>
<dbReference type="GO" id="GO:0006886">
    <property type="term" value="P:intracellular protein transport"/>
    <property type="evidence" value="ECO:0007669"/>
    <property type="project" value="InterPro"/>
</dbReference>
<dbReference type="GO" id="GO:0032050">
    <property type="term" value="F:clathrin heavy chain binding"/>
    <property type="evidence" value="ECO:0007669"/>
    <property type="project" value="TreeGrafter"/>
</dbReference>
<proteinExistence type="inferred from homology"/>
<evidence type="ECO:0000256" key="3">
    <source>
        <dbReference type="ARBA" id="ARBA00023136"/>
    </source>
</evidence>
<gene>
    <name evidence="8" type="ORF">SNE40_004913</name>
</gene>
<dbReference type="AlphaFoldDB" id="A0AAN8PXS2"/>
<keyword evidence="9" id="KW-1185">Reference proteome</keyword>
<protein>
    <recommendedName>
        <fullName evidence="6">Clathrin light chain</fullName>
    </recommendedName>
</protein>
<comment type="function">
    <text evidence="6">Clathrin is the major protein of the polyhedral coat of coated pits and vesicles.</text>
</comment>
<comment type="caution">
    <text evidence="8">The sequence shown here is derived from an EMBL/GenBank/DDBJ whole genome shotgun (WGS) entry which is preliminary data.</text>
</comment>
<dbReference type="InterPro" id="IPR000996">
    <property type="entry name" value="Clathrin_L-chain"/>
</dbReference>
<evidence type="ECO:0000256" key="1">
    <source>
        <dbReference type="ARBA" id="ARBA00004180"/>
    </source>
</evidence>
<evidence type="ECO:0000313" key="9">
    <source>
        <dbReference type="Proteomes" id="UP001347796"/>
    </source>
</evidence>
<dbReference type="GO" id="GO:0030672">
    <property type="term" value="C:synaptic vesicle membrane"/>
    <property type="evidence" value="ECO:0007669"/>
    <property type="project" value="TreeGrafter"/>
</dbReference>
<keyword evidence="4 6" id="KW-0168">Coated pit</keyword>
<feature type="region of interest" description="Disordered" evidence="7">
    <location>
        <begin position="1"/>
        <end position="69"/>
    </location>
</feature>
<accession>A0AAN8PXS2</accession>
<dbReference type="GO" id="GO:0005198">
    <property type="term" value="F:structural molecule activity"/>
    <property type="evidence" value="ECO:0007669"/>
    <property type="project" value="InterPro"/>
</dbReference>